<keyword evidence="2" id="KW-0808">Transferase</keyword>
<sequence length="196" mass="22311">MENTEIRCLNQLEASHVQQTAALLVDSFYSMFKGITKERELLQRLFTPCMQLDLIYVLLKEDRVVGLIAVSDSRRRAIVMNEETCVSVFGPVKGKILVWQLGKMLSIPAVKGDRSGYVDFIATSPEYRRKGVGGQLLTFAEAGLDFDELYLDVLKDNLPAVSLYEKMGYRTETMKRSILMRLAGIKAMYIMKKKLR</sequence>
<evidence type="ECO:0000313" key="2">
    <source>
        <dbReference type="EMBL" id="CUN40056.1"/>
    </source>
</evidence>
<organism evidence="2 3">
    <name type="scientific">Hungatella hathewayi</name>
    <dbReference type="NCBI Taxonomy" id="154046"/>
    <lineage>
        <taxon>Bacteria</taxon>
        <taxon>Bacillati</taxon>
        <taxon>Bacillota</taxon>
        <taxon>Clostridia</taxon>
        <taxon>Lachnospirales</taxon>
        <taxon>Lachnospiraceae</taxon>
        <taxon>Hungatella</taxon>
    </lineage>
</organism>
<dbReference type="PROSITE" id="PS51186">
    <property type="entry name" value="GNAT"/>
    <property type="match status" value="1"/>
</dbReference>
<dbReference type="SUPFAM" id="SSF55729">
    <property type="entry name" value="Acyl-CoA N-acyltransferases (Nat)"/>
    <property type="match status" value="1"/>
</dbReference>
<feature type="domain" description="N-acetyltransferase" evidence="1">
    <location>
        <begin position="4"/>
        <end position="196"/>
    </location>
</feature>
<dbReference type="EMBL" id="CYZE01000001">
    <property type="protein sequence ID" value="CUN40056.1"/>
    <property type="molecule type" value="Genomic_DNA"/>
</dbReference>
<reference evidence="2 3" key="1">
    <citation type="submission" date="2015-09" db="EMBL/GenBank/DDBJ databases">
        <authorList>
            <consortium name="Pathogen Informatics"/>
        </authorList>
    </citation>
    <scope>NUCLEOTIDE SEQUENCE [LARGE SCALE GENOMIC DNA]</scope>
    <source>
        <strain evidence="2 3">2789STDY5608850</strain>
    </source>
</reference>
<dbReference type="GO" id="GO:0008080">
    <property type="term" value="F:N-acetyltransferase activity"/>
    <property type="evidence" value="ECO:0007669"/>
    <property type="project" value="TreeGrafter"/>
</dbReference>
<dbReference type="AlphaFoldDB" id="A0A173WM63"/>
<evidence type="ECO:0000259" key="1">
    <source>
        <dbReference type="PROSITE" id="PS51186"/>
    </source>
</evidence>
<accession>A0A173WM63</accession>
<dbReference type="Proteomes" id="UP000095651">
    <property type="component" value="Unassembled WGS sequence"/>
</dbReference>
<dbReference type="Gene3D" id="3.40.630.30">
    <property type="match status" value="1"/>
</dbReference>
<dbReference type="InterPro" id="IPR016181">
    <property type="entry name" value="Acyl_CoA_acyltransferase"/>
</dbReference>
<protein>
    <submittedName>
        <fullName evidence="2">GNAT family acetyltransferase</fullName>
    </submittedName>
</protein>
<dbReference type="PANTHER" id="PTHR42919:SF20">
    <property type="entry name" value="GCN5-RELATED N-ACETYLTRANSFERASE 10, CHLOROPLASTIC"/>
    <property type="match status" value="1"/>
</dbReference>
<dbReference type="PANTHER" id="PTHR42919">
    <property type="entry name" value="N-ALPHA-ACETYLTRANSFERASE"/>
    <property type="match status" value="1"/>
</dbReference>
<dbReference type="CDD" id="cd04301">
    <property type="entry name" value="NAT_SF"/>
    <property type="match status" value="1"/>
</dbReference>
<dbReference type="GO" id="GO:0031415">
    <property type="term" value="C:NatA complex"/>
    <property type="evidence" value="ECO:0007669"/>
    <property type="project" value="TreeGrafter"/>
</dbReference>
<dbReference type="InterPro" id="IPR000182">
    <property type="entry name" value="GNAT_dom"/>
</dbReference>
<dbReference type="InterPro" id="IPR051556">
    <property type="entry name" value="N-term/lysine_N-AcTrnsfr"/>
</dbReference>
<gene>
    <name evidence="2" type="ORF">ERS852407_00068</name>
</gene>
<dbReference type="GO" id="GO:0007064">
    <property type="term" value="P:mitotic sister chromatid cohesion"/>
    <property type="evidence" value="ECO:0007669"/>
    <property type="project" value="TreeGrafter"/>
</dbReference>
<dbReference type="Pfam" id="PF00583">
    <property type="entry name" value="Acetyltransf_1"/>
    <property type="match status" value="1"/>
</dbReference>
<dbReference type="RefSeq" id="WP_055652551.1">
    <property type="nucleotide sequence ID" value="NZ_CABIXC010000001.1"/>
</dbReference>
<proteinExistence type="predicted"/>
<evidence type="ECO:0000313" key="3">
    <source>
        <dbReference type="Proteomes" id="UP000095651"/>
    </source>
</evidence>
<name>A0A173WM63_9FIRM</name>